<feature type="compositionally biased region" description="Polar residues" evidence="8">
    <location>
        <begin position="373"/>
        <end position="384"/>
    </location>
</feature>
<feature type="region of interest" description="Disordered" evidence="8">
    <location>
        <begin position="235"/>
        <end position="384"/>
    </location>
</feature>
<feature type="compositionally biased region" description="Basic and acidic residues" evidence="8">
    <location>
        <begin position="503"/>
        <end position="517"/>
    </location>
</feature>
<feature type="region of interest" description="Disordered" evidence="8">
    <location>
        <begin position="1"/>
        <end position="31"/>
    </location>
</feature>
<proteinExistence type="predicted"/>
<evidence type="ECO:0000256" key="5">
    <source>
        <dbReference type="ARBA" id="ARBA00022840"/>
    </source>
</evidence>
<evidence type="ECO:0000313" key="11">
    <source>
        <dbReference type="Proteomes" id="UP001164746"/>
    </source>
</evidence>
<evidence type="ECO:0000256" key="6">
    <source>
        <dbReference type="ARBA" id="ARBA00047899"/>
    </source>
</evidence>
<feature type="region of interest" description="Disordered" evidence="8">
    <location>
        <begin position="398"/>
        <end position="522"/>
    </location>
</feature>
<dbReference type="Gene3D" id="3.30.200.20">
    <property type="entry name" value="Phosphorylase Kinase, domain 1"/>
    <property type="match status" value="1"/>
</dbReference>
<sequence>MRTPRGNISFNQTGRDPKAAMSQGAPRSNKMSRYKISKDLDSTVTADFHLARNVKKDENVLMKILKKNYYTLEECKANKEVQICLKLNHKNVLKFVEFINDNNQLLMIFEYLPDNAKGVLKKRYLAPEILLQIEKYGTPVDIWAAGCVMAELLTGTPLFQGDQMDTKDLMSKICVAIGTLTKSEWQEGTQALRQAMFNLPKVDVGRGLGDQGNGVSPNAKGLIMDMLVWNPGKRKTADKGFESSNPLLGDSTPRGRWGGPQPQAKLGVKGGSDDPFGQFRPQRLQEVRRPRPAAMQSTLFGPADDSGKGPADLQGRAEKLKQSNPNKFKDRYGNDFMRSQLGGNQQQQADTNGISTPQGRRVSMHNRDPVRSRQPSRVPSNNSLLNGMRISQADAHYAPPVGENQQSPMDEMTDPYSQSRGSQQNGNDPFMQGQARQQNGNDPSMQGQARQQNGHDQFTQNEISGNRPSNNPEWLESNNQHNTNTLPPVHNGNDVTSRPQRRRFADGDDEKTKWSERRRSRTVHAELGGARRSIQTVLTNQITEKANY</sequence>
<evidence type="ECO:0000256" key="2">
    <source>
        <dbReference type="ARBA" id="ARBA00022679"/>
    </source>
</evidence>
<dbReference type="InterPro" id="IPR001245">
    <property type="entry name" value="Ser-Thr/Tyr_kinase_cat_dom"/>
</dbReference>
<evidence type="ECO:0000256" key="1">
    <source>
        <dbReference type="ARBA" id="ARBA00022527"/>
    </source>
</evidence>
<organism evidence="10 11">
    <name type="scientific">Mya arenaria</name>
    <name type="common">Soft-shell clam</name>
    <dbReference type="NCBI Taxonomy" id="6604"/>
    <lineage>
        <taxon>Eukaryota</taxon>
        <taxon>Metazoa</taxon>
        <taxon>Spiralia</taxon>
        <taxon>Lophotrochozoa</taxon>
        <taxon>Mollusca</taxon>
        <taxon>Bivalvia</taxon>
        <taxon>Autobranchia</taxon>
        <taxon>Heteroconchia</taxon>
        <taxon>Euheterodonta</taxon>
        <taxon>Imparidentia</taxon>
        <taxon>Neoheterodontei</taxon>
        <taxon>Myida</taxon>
        <taxon>Myoidea</taxon>
        <taxon>Myidae</taxon>
        <taxon>Mya</taxon>
    </lineage>
</organism>
<feature type="domain" description="Protein kinase" evidence="9">
    <location>
        <begin position="1"/>
        <end position="248"/>
    </location>
</feature>
<dbReference type="PANTHER" id="PTHR24350">
    <property type="entry name" value="SERINE/THREONINE-PROTEIN KINASE IAL-RELATED"/>
    <property type="match status" value="1"/>
</dbReference>
<dbReference type="InterPro" id="IPR011009">
    <property type="entry name" value="Kinase-like_dom_sf"/>
</dbReference>
<keyword evidence="4" id="KW-0418">Kinase</keyword>
<evidence type="ECO:0000256" key="4">
    <source>
        <dbReference type="ARBA" id="ARBA00022777"/>
    </source>
</evidence>
<dbReference type="SMART" id="SM00220">
    <property type="entry name" value="S_TKc"/>
    <property type="match status" value="1"/>
</dbReference>
<feature type="compositionally biased region" description="Polar residues" evidence="8">
    <location>
        <begin position="1"/>
        <end position="14"/>
    </location>
</feature>
<accession>A0ABY7FRM0</accession>
<comment type="catalytic activity">
    <reaction evidence="6">
        <text>L-threonyl-[protein] + ATP = O-phospho-L-threonyl-[protein] + ADP + H(+)</text>
        <dbReference type="Rhea" id="RHEA:46608"/>
        <dbReference type="Rhea" id="RHEA-COMP:11060"/>
        <dbReference type="Rhea" id="RHEA-COMP:11605"/>
        <dbReference type="ChEBI" id="CHEBI:15378"/>
        <dbReference type="ChEBI" id="CHEBI:30013"/>
        <dbReference type="ChEBI" id="CHEBI:30616"/>
        <dbReference type="ChEBI" id="CHEBI:61977"/>
        <dbReference type="ChEBI" id="CHEBI:456216"/>
        <dbReference type="EC" id="2.7.11.1"/>
    </reaction>
</comment>
<evidence type="ECO:0000256" key="3">
    <source>
        <dbReference type="ARBA" id="ARBA00022741"/>
    </source>
</evidence>
<protein>
    <submittedName>
        <fullName evidence="10">CDKF4-like protein</fullName>
    </submittedName>
</protein>
<evidence type="ECO:0000256" key="8">
    <source>
        <dbReference type="SAM" id="MobiDB-lite"/>
    </source>
</evidence>
<evidence type="ECO:0000256" key="7">
    <source>
        <dbReference type="ARBA" id="ARBA00048679"/>
    </source>
</evidence>
<feature type="compositionally biased region" description="Basic and acidic residues" evidence="8">
    <location>
        <begin position="315"/>
        <end position="333"/>
    </location>
</feature>
<keyword evidence="1" id="KW-0723">Serine/threonine-protein kinase</keyword>
<keyword evidence="11" id="KW-1185">Reference proteome</keyword>
<dbReference type="InterPro" id="IPR030616">
    <property type="entry name" value="Aur-like"/>
</dbReference>
<feature type="compositionally biased region" description="Polar residues" evidence="8">
    <location>
        <begin position="341"/>
        <end position="358"/>
    </location>
</feature>
<evidence type="ECO:0000259" key="9">
    <source>
        <dbReference type="PROSITE" id="PS50011"/>
    </source>
</evidence>
<dbReference type="SUPFAM" id="SSF56112">
    <property type="entry name" value="Protein kinase-like (PK-like)"/>
    <property type="match status" value="1"/>
</dbReference>
<dbReference type="Pfam" id="PF07714">
    <property type="entry name" value="PK_Tyr_Ser-Thr"/>
    <property type="match status" value="1"/>
</dbReference>
<gene>
    <name evidence="10" type="ORF">MAR_037623</name>
</gene>
<dbReference type="Proteomes" id="UP001164746">
    <property type="component" value="Chromosome 13"/>
</dbReference>
<dbReference type="PROSITE" id="PS50011">
    <property type="entry name" value="PROTEIN_KINASE_DOM"/>
    <property type="match status" value="1"/>
</dbReference>
<keyword evidence="3" id="KW-0547">Nucleotide-binding</keyword>
<keyword evidence="2" id="KW-0808">Transferase</keyword>
<comment type="catalytic activity">
    <reaction evidence="7">
        <text>L-seryl-[protein] + ATP = O-phospho-L-seryl-[protein] + ADP + H(+)</text>
        <dbReference type="Rhea" id="RHEA:17989"/>
        <dbReference type="Rhea" id="RHEA-COMP:9863"/>
        <dbReference type="Rhea" id="RHEA-COMP:11604"/>
        <dbReference type="ChEBI" id="CHEBI:15378"/>
        <dbReference type="ChEBI" id="CHEBI:29999"/>
        <dbReference type="ChEBI" id="CHEBI:30616"/>
        <dbReference type="ChEBI" id="CHEBI:83421"/>
        <dbReference type="ChEBI" id="CHEBI:456216"/>
        <dbReference type="EC" id="2.7.11.1"/>
    </reaction>
</comment>
<evidence type="ECO:0000313" key="10">
    <source>
        <dbReference type="EMBL" id="WAR23954.1"/>
    </source>
</evidence>
<dbReference type="InterPro" id="IPR000719">
    <property type="entry name" value="Prot_kinase_dom"/>
</dbReference>
<keyword evidence="5" id="KW-0067">ATP-binding</keyword>
<dbReference type="Gene3D" id="1.10.510.10">
    <property type="entry name" value="Transferase(Phosphotransferase) domain 1"/>
    <property type="match status" value="1"/>
</dbReference>
<feature type="compositionally biased region" description="Polar residues" evidence="8">
    <location>
        <begin position="415"/>
        <end position="427"/>
    </location>
</feature>
<name>A0ABY7FRM0_MYAAR</name>
<reference evidence="10" key="1">
    <citation type="submission" date="2022-11" db="EMBL/GenBank/DDBJ databases">
        <title>Centuries of genome instability and evolution in soft-shell clam transmissible cancer (bioRxiv).</title>
        <authorList>
            <person name="Hart S.F.M."/>
            <person name="Yonemitsu M.A."/>
            <person name="Giersch R.M."/>
            <person name="Beal B.F."/>
            <person name="Arriagada G."/>
            <person name="Davis B.W."/>
            <person name="Ostrander E.A."/>
            <person name="Goff S.P."/>
            <person name="Metzger M.J."/>
        </authorList>
    </citation>
    <scope>NUCLEOTIDE SEQUENCE</scope>
    <source>
        <strain evidence="10">MELC-2E11</strain>
        <tissue evidence="10">Siphon/mantle</tissue>
    </source>
</reference>
<dbReference type="EMBL" id="CP111024">
    <property type="protein sequence ID" value="WAR23954.1"/>
    <property type="molecule type" value="Genomic_DNA"/>
</dbReference>
<dbReference type="Pfam" id="PF00069">
    <property type="entry name" value="Pkinase"/>
    <property type="match status" value="1"/>
</dbReference>
<feature type="compositionally biased region" description="Polar residues" evidence="8">
    <location>
        <begin position="434"/>
        <end position="486"/>
    </location>
</feature>